<accession>A0ABW0NT24</accession>
<keyword evidence="4" id="KW-1185">Reference proteome</keyword>
<dbReference type="Pfam" id="PF01565">
    <property type="entry name" value="FAD_binding_4"/>
    <property type="match status" value="1"/>
</dbReference>
<dbReference type="RefSeq" id="WP_386740112.1">
    <property type="nucleotide sequence ID" value="NZ_JBHSMG010000002.1"/>
</dbReference>
<dbReference type="PROSITE" id="PS51387">
    <property type="entry name" value="FAD_PCMH"/>
    <property type="match status" value="1"/>
</dbReference>
<dbReference type="PIRSF" id="PIRSF000136">
    <property type="entry name" value="LGO_GLO"/>
    <property type="match status" value="1"/>
</dbReference>
<dbReference type="Pfam" id="PF04030">
    <property type="entry name" value="ALO"/>
    <property type="match status" value="1"/>
</dbReference>
<dbReference type="InterPro" id="IPR007173">
    <property type="entry name" value="ALO_C"/>
</dbReference>
<evidence type="ECO:0000313" key="3">
    <source>
        <dbReference type="EMBL" id="MFC5502417.1"/>
    </source>
</evidence>
<dbReference type="Gene3D" id="1.10.45.10">
    <property type="entry name" value="Vanillyl-alcohol Oxidase, Chain A, domain 4"/>
    <property type="match status" value="1"/>
</dbReference>
<dbReference type="InterPro" id="IPR016171">
    <property type="entry name" value="Vanillyl_alc_oxidase_C-sub2"/>
</dbReference>
<comment type="caution">
    <text evidence="3">The sequence shown here is derived from an EMBL/GenBank/DDBJ whole genome shotgun (WGS) entry which is preliminary data.</text>
</comment>
<proteinExistence type="predicted"/>
<dbReference type="PANTHER" id="PTHR43762">
    <property type="entry name" value="L-GULONOLACTONE OXIDASE"/>
    <property type="match status" value="1"/>
</dbReference>
<dbReference type="Gene3D" id="3.30.465.10">
    <property type="match status" value="1"/>
</dbReference>
<dbReference type="Proteomes" id="UP001596039">
    <property type="component" value="Unassembled WGS sequence"/>
</dbReference>
<dbReference type="Gene3D" id="3.30.43.10">
    <property type="entry name" value="Uridine Diphospho-n-acetylenolpyruvylglucosamine Reductase, domain 2"/>
    <property type="match status" value="1"/>
</dbReference>
<evidence type="ECO:0000256" key="1">
    <source>
        <dbReference type="ARBA" id="ARBA00023002"/>
    </source>
</evidence>
<protein>
    <submittedName>
        <fullName evidence="3">FAD-binding protein</fullName>
    </submittedName>
</protein>
<reference evidence="4" key="1">
    <citation type="journal article" date="2019" name="Int. J. Syst. Evol. Microbiol.">
        <title>The Global Catalogue of Microorganisms (GCM) 10K type strain sequencing project: providing services to taxonomists for standard genome sequencing and annotation.</title>
        <authorList>
            <consortium name="The Broad Institute Genomics Platform"/>
            <consortium name="The Broad Institute Genome Sequencing Center for Infectious Disease"/>
            <person name="Wu L."/>
            <person name="Ma J."/>
        </authorList>
    </citation>
    <scope>NUCLEOTIDE SEQUENCE [LARGE SCALE GENOMIC DNA]</scope>
    <source>
        <strain evidence="4">CGMCC 4.6997</strain>
    </source>
</reference>
<dbReference type="SUPFAM" id="SSF56176">
    <property type="entry name" value="FAD-binding/transporter-associated domain-like"/>
    <property type="match status" value="1"/>
</dbReference>
<gene>
    <name evidence="3" type="ORF">ACFPJ4_09215</name>
</gene>
<dbReference type="EMBL" id="JBHSMG010000002">
    <property type="protein sequence ID" value="MFC5502417.1"/>
    <property type="molecule type" value="Genomic_DNA"/>
</dbReference>
<dbReference type="InterPro" id="IPR016169">
    <property type="entry name" value="FAD-bd_PCMH_sub2"/>
</dbReference>
<feature type="domain" description="FAD-binding PCMH-type" evidence="2">
    <location>
        <begin position="11"/>
        <end position="179"/>
    </location>
</feature>
<evidence type="ECO:0000313" key="4">
    <source>
        <dbReference type="Proteomes" id="UP001596039"/>
    </source>
</evidence>
<dbReference type="InterPro" id="IPR036318">
    <property type="entry name" value="FAD-bd_PCMH-like_sf"/>
</dbReference>
<sequence length="431" mass="46515">METERTWAGTYTFTAPRLRHASSIAEVLQLVSEAAASGERVRALGTRHSFNGLADTEGTLLTVTGIDPDPVLDEAARTVTVGSGIRYGELAVWLEARGWALHNMGSLPHISVGGATSTGTHGSGNRNGVLATSMRALELVAADGSLRTVRSGEQDFDGLVVGLGAAGIVVRSTLAIEPSFRVRQDSFTGLPWEVALDDLDAVTGAAYSVSLFTDWLGDEIGLMIWKTRLDGDDSDGGVPEEWRGAHRLSGPETGLFGAEAQNHTLSGGIPGPWLERLPHFRLDATPSVGDEIQTEYFVDRTDGPAALRAVRELGPRIAPHLLITELRTTAADELWLSGSYERETLAIHFTWKPEPEAVHALLPDIEAALAPFAARPHWGKVNRVSAATLARVHPRLGDARALFERLDPTGMFSNAYLEERGVREPRDRRSA</sequence>
<dbReference type="InterPro" id="IPR010031">
    <property type="entry name" value="FAD_lactone_oxidase-like"/>
</dbReference>
<dbReference type="InterPro" id="IPR006094">
    <property type="entry name" value="Oxid_FAD_bind_N"/>
</dbReference>
<keyword evidence="1" id="KW-0560">Oxidoreductase</keyword>
<dbReference type="Gene3D" id="3.30.70.2520">
    <property type="match status" value="1"/>
</dbReference>
<evidence type="ECO:0000259" key="2">
    <source>
        <dbReference type="PROSITE" id="PS51387"/>
    </source>
</evidence>
<dbReference type="PANTHER" id="PTHR43762:SF1">
    <property type="entry name" value="D-ARABINONO-1,4-LACTONE OXIDASE"/>
    <property type="match status" value="1"/>
</dbReference>
<organism evidence="3 4">
    <name type="scientific">Lysinimonas soli</name>
    <dbReference type="NCBI Taxonomy" id="1074233"/>
    <lineage>
        <taxon>Bacteria</taxon>
        <taxon>Bacillati</taxon>
        <taxon>Actinomycetota</taxon>
        <taxon>Actinomycetes</taxon>
        <taxon>Micrococcales</taxon>
        <taxon>Microbacteriaceae</taxon>
        <taxon>Lysinimonas</taxon>
    </lineage>
</organism>
<dbReference type="InterPro" id="IPR016167">
    <property type="entry name" value="FAD-bd_PCMH_sub1"/>
</dbReference>
<dbReference type="Gene3D" id="3.30.70.2530">
    <property type="match status" value="1"/>
</dbReference>
<name>A0ABW0NT24_9MICO</name>
<dbReference type="InterPro" id="IPR016166">
    <property type="entry name" value="FAD-bd_PCMH"/>
</dbReference>